<accession>K5UHL5</accession>
<organism evidence="2 3">
    <name type="scientific">Phanerochaete carnosa (strain HHB-10118-sp)</name>
    <name type="common">White-rot fungus</name>
    <name type="synonym">Peniophora carnosa</name>
    <dbReference type="NCBI Taxonomy" id="650164"/>
    <lineage>
        <taxon>Eukaryota</taxon>
        <taxon>Fungi</taxon>
        <taxon>Dikarya</taxon>
        <taxon>Basidiomycota</taxon>
        <taxon>Agaricomycotina</taxon>
        <taxon>Agaricomycetes</taxon>
        <taxon>Polyporales</taxon>
        <taxon>Phanerochaetaceae</taxon>
        <taxon>Phanerochaete</taxon>
    </lineage>
</organism>
<proteinExistence type="predicted"/>
<reference evidence="2 3" key="1">
    <citation type="journal article" date="2012" name="BMC Genomics">
        <title>Comparative genomics of the white-rot fungi, Phanerochaete carnosa and P. chrysosporium, to elucidate the genetic basis of the distinct wood types they colonize.</title>
        <authorList>
            <person name="Suzuki H."/>
            <person name="MacDonald J."/>
            <person name="Syed K."/>
            <person name="Salamov A."/>
            <person name="Hori C."/>
            <person name="Aerts A."/>
            <person name="Henrissat B."/>
            <person name="Wiebenga A."/>
            <person name="vanKuyk P.A."/>
            <person name="Barry K."/>
            <person name="Lindquist E."/>
            <person name="LaButti K."/>
            <person name="Lapidus A."/>
            <person name="Lucas S."/>
            <person name="Coutinho P."/>
            <person name="Gong Y."/>
            <person name="Samejima M."/>
            <person name="Mahadevan R."/>
            <person name="Abou-Zaid M."/>
            <person name="de Vries R.P."/>
            <person name="Igarashi K."/>
            <person name="Yadav J.S."/>
            <person name="Grigoriev I.V."/>
            <person name="Master E.R."/>
        </authorList>
    </citation>
    <scope>NUCLEOTIDE SEQUENCE [LARGE SCALE GENOMIC DNA]</scope>
    <source>
        <strain evidence="2 3">HHB-10118-sp</strain>
    </source>
</reference>
<keyword evidence="3" id="KW-1185">Reference proteome</keyword>
<gene>
    <name evidence="2" type="ORF">PHACADRAFT_265918</name>
</gene>
<dbReference type="HOGENOM" id="CLU_1190263_0_0_1"/>
<name>K5UHL5_PHACS</name>
<sequence length="235" mass="26163">MLDFGSLAPMCLGVGEQVSNVHVHTEEMPRAREALPKPASSSPSPPTLASSTRRQIHEEFIALLASEDRSRYGRTQQVNSKPRTPLAPPAERSRPAKLDALAVYEAKMDVEDKAFPPMRTEPEPKEKAIEVSVREVPYHSGSMKGVFASSDEPRYVFPRVRDTYNQAPSSYTSLLSELDDYLLSLSPAASDLRTASVYGHRSPTHVAAREWKTVEEYAAFVQNILADSKTRYRSL</sequence>
<feature type="compositionally biased region" description="Polar residues" evidence="1">
    <location>
        <begin position="73"/>
        <end position="82"/>
    </location>
</feature>
<feature type="non-terminal residue" evidence="2">
    <location>
        <position position="235"/>
    </location>
</feature>
<protein>
    <submittedName>
        <fullName evidence="2">Uncharacterized protein</fullName>
    </submittedName>
</protein>
<evidence type="ECO:0000313" key="2">
    <source>
        <dbReference type="EMBL" id="EKM49006.1"/>
    </source>
</evidence>
<feature type="region of interest" description="Disordered" evidence="1">
    <location>
        <begin position="67"/>
        <end position="95"/>
    </location>
</feature>
<evidence type="ECO:0000256" key="1">
    <source>
        <dbReference type="SAM" id="MobiDB-lite"/>
    </source>
</evidence>
<dbReference type="InParanoid" id="K5UHL5"/>
<feature type="region of interest" description="Disordered" evidence="1">
    <location>
        <begin position="24"/>
        <end position="55"/>
    </location>
</feature>
<dbReference type="KEGG" id="pco:PHACADRAFT_265918"/>
<dbReference type="GeneID" id="18919244"/>
<dbReference type="AlphaFoldDB" id="K5UHL5"/>
<feature type="compositionally biased region" description="Low complexity" evidence="1">
    <location>
        <begin position="36"/>
        <end position="52"/>
    </location>
</feature>
<dbReference type="EMBL" id="JH930595">
    <property type="protein sequence ID" value="EKM49006.1"/>
    <property type="molecule type" value="Genomic_DNA"/>
</dbReference>
<feature type="compositionally biased region" description="Basic and acidic residues" evidence="1">
    <location>
        <begin position="24"/>
        <end position="35"/>
    </location>
</feature>
<dbReference type="Proteomes" id="UP000008370">
    <property type="component" value="Unassembled WGS sequence"/>
</dbReference>
<evidence type="ECO:0000313" key="3">
    <source>
        <dbReference type="Proteomes" id="UP000008370"/>
    </source>
</evidence>
<dbReference type="RefSeq" id="XP_007402444.1">
    <property type="nucleotide sequence ID" value="XM_007402382.1"/>
</dbReference>